<keyword evidence="8" id="KW-0630">Potassium</keyword>
<dbReference type="GO" id="GO:0006814">
    <property type="term" value="P:sodium ion transport"/>
    <property type="evidence" value="ECO:0007669"/>
    <property type="project" value="UniProtKB-KW"/>
</dbReference>
<dbReference type="Pfam" id="PF02038">
    <property type="entry name" value="ATP1G1_PLM_MAT8"/>
    <property type="match status" value="1"/>
</dbReference>
<evidence type="ECO:0000256" key="14">
    <source>
        <dbReference type="ARBA" id="ARBA00023768"/>
    </source>
</evidence>
<evidence type="ECO:0000256" key="8">
    <source>
        <dbReference type="ARBA" id="ARBA00022958"/>
    </source>
</evidence>
<keyword evidence="5" id="KW-0740">Sodium/potassium transport</keyword>
<dbReference type="GO" id="GO:0043269">
    <property type="term" value="P:regulation of monoatomic ion transport"/>
    <property type="evidence" value="ECO:0007669"/>
    <property type="project" value="InterPro"/>
</dbReference>
<organism evidence="18 19">
    <name type="scientific">Ursus maritimus</name>
    <name type="common">Polar bear</name>
    <name type="synonym">Thalarctos maritimus</name>
    <dbReference type="NCBI Taxonomy" id="29073"/>
    <lineage>
        <taxon>Eukaryota</taxon>
        <taxon>Metazoa</taxon>
        <taxon>Chordata</taxon>
        <taxon>Craniata</taxon>
        <taxon>Vertebrata</taxon>
        <taxon>Euteleostomi</taxon>
        <taxon>Mammalia</taxon>
        <taxon>Eutheria</taxon>
        <taxon>Laurasiatheria</taxon>
        <taxon>Carnivora</taxon>
        <taxon>Caniformia</taxon>
        <taxon>Ursidae</taxon>
        <taxon>Ursus</taxon>
    </lineage>
</organism>
<evidence type="ECO:0000313" key="18">
    <source>
        <dbReference type="Proteomes" id="UP000261680"/>
    </source>
</evidence>
<evidence type="ECO:0000256" key="5">
    <source>
        <dbReference type="ARBA" id="ARBA00022607"/>
    </source>
</evidence>
<dbReference type="PANTHER" id="PTHR14132">
    <property type="entry name" value="SODIUM/POTASSIUM-TRANSPORTING ATPASE SUBUNIT GAMMA"/>
    <property type="match status" value="1"/>
</dbReference>
<dbReference type="Proteomes" id="UP000261680">
    <property type="component" value="Unplaced"/>
</dbReference>
<evidence type="ECO:0000256" key="1">
    <source>
        <dbReference type="ARBA" id="ARBA00005948"/>
    </source>
</evidence>
<comment type="function">
    <text evidence="15">Associates with and regulates the activity of the sodium/potassium-transporting ATPase (NKA) which catalyzes the hydrolysis of ATP coupled with the exchange of Na(+) and K(+) ions across the plasma membrane. Increases the apparent affinity of the transporter for Na(+) and increases NKA activity.</text>
</comment>
<dbReference type="CTD" id="53828"/>
<evidence type="ECO:0000256" key="6">
    <source>
        <dbReference type="ARBA" id="ARBA00022692"/>
    </source>
</evidence>
<evidence type="ECO:0000313" key="19">
    <source>
        <dbReference type="RefSeq" id="XP_008694440.2"/>
    </source>
</evidence>
<dbReference type="GO" id="GO:0071805">
    <property type="term" value="P:potassium ion transmembrane transport"/>
    <property type="evidence" value="ECO:0007669"/>
    <property type="project" value="InterPro"/>
</dbReference>
<protein>
    <recommendedName>
        <fullName evidence="17">FXYD domain-containing ion transport regulator</fullName>
    </recommendedName>
</protein>
<evidence type="ECO:0000256" key="3">
    <source>
        <dbReference type="ARBA" id="ARBA00022475"/>
    </source>
</evidence>
<keyword evidence="12 17" id="KW-0472">Membrane</keyword>
<dbReference type="InterPro" id="IPR047297">
    <property type="entry name" value="FXYD_motif"/>
</dbReference>
<feature type="transmembrane region" description="Helical" evidence="17">
    <location>
        <begin position="93"/>
        <end position="113"/>
    </location>
</feature>
<evidence type="ECO:0000256" key="10">
    <source>
        <dbReference type="ARBA" id="ARBA00023053"/>
    </source>
</evidence>
<dbReference type="AlphaFoldDB" id="A0A384CJ50"/>
<evidence type="ECO:0000256" key="7">
    <source>
        <dbReference type="ARBA" id="ARBA00022729"/>
    </source>
</evidence>
<dbReference type="InterPro" id="IPR047283">
    <property type="entry name" value="FXYD4"/>
</dbReference>
<keyword evidence="4" id="KW-0633">Potassium transport</keyword>
<dbReference type="OrthoDB" id="8895254at2759"/>
<dbReference type="InterPro" id="IPR000272">
    <property type="entry name" value="Ion-transport_regulator_FXYD"/>
</dbReference>
<keyword evidence="3" id="KW-1003">Cell membrane</keyword>
<proteinExistence type="inferred from homology"/>
<keyword evidence="2 17" id="KW-0813">Transport</keyword>
<evidence type="ECO:0000256" key="11">
    <source>
        <dbReference type="ARBA" id="ARBA00023065"/>
    </source>
</evidence>
<dbReference type="CDD" id="cd20322">
    <property type="entry name" value="FXYD4"/>
    <property type="match status" value="1"/>
</dbReference>
<dbReference type="PROSITE" id="PS01310">
    <property type="entry name" value="FXYD"/>
    <property type="match status" value="1"/>
</dbReference>
<keyword evidence="11 17" id="KW-0406">Ion transport</keyword>
<dbReference type="GO" id="GO:0016323">
    <property type="term" value="C:basolateral plasma membrane"/>
    <property type="evidence" value="ECO:0007669"/>
    <property type="project" value="UniProtKB-SubCell"/>
</dbReference>
<gene>
    <name evidence="19" type="primary">FXYD4</name>
</gene>
<dbReference type="RefSeq" id="XP_008694440.2">
    <property type="nucleotide sequence ID" value="XM_008696218.2"/>
</dbReference>
<evidence type="ECO:0000256" key="15">
    <source>
        <dbReference type="ARBA" id="ARBA00054079"/>
    </source>
</evidence>
<dbReference type="Gene3D" id="1.20.5.780">
    <property type="entry name" value="Single helix bin"/>
    <property type="match status" value="1"/>
</dbReference>
<dbReference type="PANTHER" id="PTHR14132:SF10">
    <property type="entry name" value="FXYD DOMAIN-CONTAINING ION TRANSPORT REGULATOR 4"/>
    <property type="match status" value="1"/>
</dbReference>
<dbReference type="FunFam" id="1.20.5.780:FF:000007">
    <property type="entry name" value="FXYD domain-containing ion transport regulator"/>
    <property type="match status" value="1"/>
</dbReference>
<reference evidence="19" key="1">
    <citation type="submission" date="2025-08" db="UniProtKB">
        <authorList>
            <consortium name="RefSeq"/>
        </authorList>
    </citation>
    <scope>IDENTIFICATION</scope>
    <source>
        <tissue evidence="19">Whole blood</tissue>
    </source>
</reference>
<evidence type="ECO:0000256" key="16">
    <source>
        <dbReference type="ARBA" id="ARBA00066169"/>
    </source>
</evidence>
<sequence>MEQPHTPAEPTPQTSKVLLPWAELLGLKSRNPPGRTQPQQPLQICAQLSALLCSCIMKRVTRGLLLTLAGLPALEANDLVDKDSPFYYDWESLQLGGMIFGGLLCIAGILIALSGKCKCKYNQKHSPLPEKAIPLITPGKMGFFGFFERLPGTQAGWPSI</sequence>
<comment type="subcellular location">
    <subcellularLocation>
        <location evidence="14">Basolateral cell membrane</location>
        <topology evidence="14">Single-pass type I membrane protein</topology>
    </subcellularLocation>
</comment>
<dbReference type="GO" id="GO:0017080">
    <property type="term" value="F:sodium channel regulator activity"/>
    <property type="evidence" value="ECO:0007669"/>
    <property type="project" value="TreeGrafter"/>
</dbReference>
<evidence type="ECO:0000256" key="12">
    <source>
        <dbReference type="ARBA" id="ARBA00023136"/>
    </source>
</evidence>
<evidence type="ECO:0000256" key="4">
    <source>
        <dbReference type="ARBA" id="ARBA00022538"/>
    </source>
</evidence>
<comment type="similarity">
    <text evidence="1 17">Belongs to the FXYD family.</text>
</comment>
<keyword evidence="10" id="KW-0915">Sodium</keyword>
<evidence type="ECO:0000256" key="9">
    <source>
        <dbReference type="ARBA" id="ARBA00022989"/>
    </source>
</evidence>
<accession>A0A384CJ50</accession>
<evidence type="ECO:0000256" key="13">
    <source>
        <dbReference type="ARBA" id="ARBA00023201"/>
    </source>
</evidence>
<evidence type="ECO:0000256" key="2">
    <source>
        <dbReference type="ARBA" id="ARBA00022448"/>
    </source>
</evidence>
<keyword evidence="18" id="KW-1185">Reference proteome</keyword>
<keyword evidence="9 17" id="KW-1133">Transmembrane helix</keyword>
<keyword evidence="13" id="KW-0739">Sodium transport</keyword>
<evidence type="ECO:0000256" key="17">
    <source>
        <dbReference type="RuleBase" id="RU364131"/>
    </source>
</evidence>
<dbReference type="GeneID" id="103667933"/>
<name>A0A384CJ50_URSMA</name>
<keyword evidence="7" id="KW-0732">Signal</keyword>
<comment type="subunit">
    <text evidence="16">Regulatory subunit of the sodium/potassium-transporting ATPase which is composed of a catalytic alpha subunit, a non-catalytic beta subunit and a regulatory subunit. The regulatory subunit, a member of the FXYD protein family, modulates the enzymatic activity in a tissue- and isoform-specific way by changing affinities of the Na+/K+-ATPase toward Na(+), K(+) or ATP.</text>
</comment>
<dbReference type="KEGG" id="umr:103667933"/>
<keyword evidence="6 17" id="KW-0812">Transmembrane</keyword>